<gene>
    <name evidence="5" type="ORF">CC80DRAFT_503514</name>
</gene>
<name>A0A6A5U4Q8_9PLEO</name>
<reference evidence="5" key="1">
    <citation type="journal article" date="2020" name="Stud. Mycol.">
        <title>101 Dothideomycetes genomes: a test case for predicting lifestyles and emergence of pathogens.</title>
        <authorList>
            <person name="Haridas S."/>
            <person name="Albert R."/>
            <person name="Binder M."/>
            <person name="Bloem J."/>
            <person name="Labutti K."/>
            <person name="Salamov A."/>
            <person name="Andreopoulos B."/>
            <person name="Baker S."/>
            <person name="Barry K."/>
            <person name="Bills G."/>
            <person name="Bluhm B."/>
            <person name="Cannon C."/>
            <person name="Castanera R."/>
            <person name="Culley D."/>
            <person name="Daum C."/>
            <person name="Ezra D."/>
            <person name="Gonzalez J."/>
            <person name="Henrissat B."/>
            <person name="Kuo A."/>
            <person name="Liang C."/>
            <person name="Lipzen A."/>
            <person name="Lutzoni F."/>
            <person name="Magnuson J."/>
            <person name="Mondo S."/>
            <person name="Nolan M."/>
            <person name="Ohm R."/>
            <person name="Pangilinan J."/>
            <person name="Park H.-J."/>
            <person name="Ramirez L."/>
            <person name="Alfaro M."/>
            <person name="Sun H."/>
            <person name="Tritt A."/>
            <person name="Yoshinaga Y."/>
            <person name="Zwiers L.-H."/>
            <person name="Turgeon B."/>
            <person name="Goodwin S."/>
            <person name="Spatafora J."/>
            <person name="Crous P."/>
            <person name="Grigoriev I."/>
        </authorList>
    </citation>
    <scope>NUCLEOTIDE SEQUENCE</scope>
    <source>
        <strain evidence="5">CBS 675.92</strain>
    </source>
</reference>
<evidence type="ECO:0000256" key="1">
    <source>
        <dbReference type="ARBA" id="ARBA00008861"/>
    </source>
</evidence>
<evidence type="ECO:0000256" key="3">
    <source>
        <dbReference type="ARBA" id="ARBA00030602"/>
    </source>
</evidence>
<comment type="similarity">
    <text evidence="1">Belongs to the gamma-glutamylcyclotransferase family.</text>
</comment>
<sequence>MASTRPRPRIHQEDLRLYSLALNNKWTKQEIYRNISSETPFFVYDSLLLPWVLATVLDPNRTTQGFEEAARHATRATLHKHFRVVISLDQTPTVVKSKSEATVDGMLVGGLTAEMAARIDGYTRSGQLRKELEEVEIETSQGEKIYVAAYVYVWKASTKLLEAKDWSPLEYMRIAADHNNSRSMDSS</sequence>
<dbReference type="EMBL" id="ML976988">
    <property type="protein sequence ID" value="KAF1957976.1"/>
    <property type="molecule type" value="Genomic_DNA"/>
</dbReference>
<dbReference type="AlphaFoldDB" id="A0A6A5U4Q8"/>
<dbReference type="OrthoDB" id="1044435at2759"/>
<dbReference type="GO" id="GO:0016740">
    <property type="term" value="F:transferase activity"/>
    <property type="evidence" value="ECO:0007669"/>
    <property type="project" value="UniProtKB-KW"/>
</dbReference>
<feature type="domain" description="Gamma-glutamylcyclotransferase AIG2-like" evidence="4">
    <location>
        <begin position="42"/>
        <end position="167"/>
    </location>
</feature>
<protein>
    <recommendedName>
        <fullName evidence="3">Putative gamma-glutamylcyclotransferase</fullName>
    </recommendedName>
</protein>
<evidence type="ECO:0000313" key="5">
    <source>
        <dbReference type="EMBL" id="KAF1957976.1"/>
    </source>
</evidence>
<evidence type="ECO:0000256" key="2">
    <source>
        <dbReference type="ARBA" id="ARBA00022679"/>
    </source>
</evidence>
<keyword evidence="2" id="KW-0808">Transferase</keyword>
<dbReference type="PANTHER" id="PTHR31544">
    <property type="entry name" value="AIG2-LIKE PROTEIN D"/>
    <property type="match status" value="1"/>
</dbReference>
<dbReference type="Proteomes" id="UP000800035">
    <property type="component" value="Unassembled WGS sequence"/>
</dbReference>
<accession>A0A6A5U4Q8</accession>
<dbReference type="Pfam" id="PF06094">
    <property type="entry name" value="GGACT"/>
    <property type="match status" value="1"/>
</dbReference>
<proteinExistence type="inferred from homology"/>
<dbReference type="PANTHER" id="PTHR31544:SF2">
    <property type="entry name" value="AIG2-LIKE PROTEIN D"/>
    <property type="match status" value="1"/>
</dbReference>
<organism evidence="5 6">
    <name type="scientific">Byssothecium circinans</name>
    <dbReference type="NCBI Taxonomy" id="147558"/>
    <lineage>
        <taxon>Eukaryota</taxon>
        <taxon>Fungi</taxon>
        <taxon>Dikarya</taxon>
        <taxon>Ascomycota</taxon>
        <taxon>Pezizomycotina</taxon>
        <taxon>Dothideomycetes</taxon>
        <taxon>Pleosporomycetidae</taxon>
        <taxon>Pleosporales</taxon>
        <taxon>Massarineae</taxon>
        <taxon>Massarinaceae</taxon>
        <taxon>Byssothecium</taxon>
    </lineage>
</organism>
<dbReference type="Gene3D" id="3.10.490.10">
    <property type="entry name" value="Gamma-glutamyl cyclotransferase-like"/>
    <property type="match status" value="1"/>
</dbReference>
<dbReference type="InterPro" id="IPR013024">
    <property type="entry name" value="GGCT-like"/>
</dbReference>
<dbReference type="CDD" id="cd06661">
    <property type="entry name" value="GGCT_like"/>
    <property type="match status" value="1"/>
</dbReference>
<keyword evidence="6" id="KW-1185">Reference proteome</keyword>
<evidence type="ECO:0000259" key="4">
    <source>
        <dbReference type="Pfam" id="PF06094"/>
    </source>
</evidence>
<evidence type="ECO:0000313" key="6">
    <source>
        <dbReference type="Proteomes" id="UP000800035"/>
    </source>
</evidence>
<dbReference type="InterPro" id="IPR045038">
    <property type="entry name" value="AIG2-like"/>
</dbReference>
<dbReference type="InterPro" id="IPR009288">
    <property type="entry name" value="AIG2-like_dom"/>
</dbReference>